<accession>A0AAQ4DMR3</accession>
<proteinExistence type="predicted"/>
<dbReference type="Proteomes" id="UP001321473">
    <property type="component" value="Unassembled WGS sequence"/>
</dbReference>
<organism evidence="1 2">
    <name type="scientific">Amblyomma americanum</name>
    <name type="common">Lone star tick</name>
    <dbReference type="NCBI Taxonomy" id="6943"/>
    <lineage>
        <taxon>Eukaryota</taxon>
        <taxon>Metazoa</taxon>
        <taxon>Ecdysozoa</taxon>
        <taxon>Arthropoda</taxon>
        <taxon>Chelicerata</taxon>
        <taxon>Arachnida</taxon>
        <taxon>Acari</taxon>
        <taxon>Parasitiformes</taxon>
        <taxon>Ixodida</taxon>
        <taxon>Ixodoidea</taxon>
        <taxon>Ixodidae</taxon>
        <taxon>Amblyomminae</taxon>
        <taxon>Amblyomma</taxon>
    </lineage>
</organism>
<reference evidence="1 2" key="1">
    <citation type="journal article" date="2023" name="Arcadia Sci">
        <title>De novo assembly of a long-read Amblyomma americanum tick genome.</title>
        <authorList>
            <person name="Chou S."/>
            <person name="Poskanzer K.E."/>
            <person name="Rollins M."/>
            <person name="Thuy-Boun P.S."/>
        </authorList>
    </citation>
    <scope>NUCLEOTIDE SEQUENCE [LARGE SCALE GENOMIC DNA]</scope>
    <source>
        <strain evidence="1">F_SG_1</strain>
        <tissue evidence="1">Salivary glands</tissue>
    </source>
</reference>
<dbReference type="AlphaFoldDB" id="A0AAQ4DMR3"/>
<dbReference type="EMBL" id="JARKHS020029033">
    <property type="protein sequence ID" value="KAK8763753.1"/>
    <property type="molecule type" value="Genomic_DNA"/>
</dbReference>
<sequence>METQVLVSDGELYTTMYTYLGDCTKCTDVFYFRVKYVNAKLMPLSVPMDLPSDVMKKFEEEVVSRVRIEIAYGLNTTYKEAVVRKMASLKGDDFTG</sequence>
<name>A0AAQ4DMR3_AMBAM</name>
<keyword evidence="2" id="KW-1185">Reference proteome</keyword>
<evidence type="ECO:0000313" key="1">
    <source>
        <dbReference type="EMBL" id="KAK8763753.1"/>
    </source>
</evidence>
<comment type="caution">
    <text evidence="1">The sequence shown here is derived from an EMBL/GenBank/DDBJ whole genome shotgun (WGS) entry which is preliminary data.</text>
</comment>
<evidence type="ECO:0000313" key="2">
    <source>
        <dbReference type="Proteomes" id="UP001321473"/>
    </source>
</evidence>
<gene>
    <name evidence="1" type="ORF">V5799_033638</name>
</gene>
<protein>
    <submittedName>
        <fullName evidence="1">Uncharacterized protein</fullName>
    </submittedName>
</protein>